<feature type="transmembrane region" description="Helical" evidence="6">
    <location>
        <begin position="242"/>
        <end position="264"/>
    </location>
</feature>
<evidence type="ECO:0000256" key="4">
    <source>
        <dbReference type="ARBA" id="ARBA00022989"/>
    </source>
</evidence>
<feature type="transmembrane region" description="Helical" evidence="6">
    <location>
        <begin position="131"/>
        <end position="147"/>
    </location>
</feature>
<reference evidence="8 9" key="1">
    <citation type="submission" date="2023-07" db="EMBL/GenBank/DDBJ databases">
        <title>Genomic Encyclopedia of Type Strains, Phase IV (KMG-IV): sequencing the most valuable type-strain genomes for metagenomic binning, comparative biology and taxonomic classification.</title>
        <authorList>
            <person name="Goeker M."/>
        </authorList>
    </citation>
    <scope>NUCLEOTIDE SEQUENCE [LARGE SCALE GENOMIC DNA]</scope>
    <source>
        <strain evidence="8 9">DSM 20694</strain>
    </source>
</reference>
<feature type="domain" description="EamA" evidence="7">
    <location>
        <begin position="156"/>
        <end position="284"/>
    </location>
</feature>
<dbReference type="InterPro" id="IPR037185">
    <property type="entry name" value="EmrE-like"/>
</dbReference>
<comment type="similarity">
    <text evidence="2">Belongs to the EamA transporter family.</text>
</comment>
<feature type="transmembrane region" description="Helical" evidence="6">
    <location>
        <begin position="153"/>
        <end position="173"/>
    </location>
</feature>
<dbReference type="PANTHER" id="PTHR22911:SF6">
    <property type="entry name" value="SOLUTE CARRIER FAMILY 35 MEMBER G1"/>
    <property type="match status" value="1"/>
</dbReference>
<keyword evidence="5 6" id="KW-0472">Membrane</keyword>
<accession>A0ABT9US14</accession>
<dbReference type="InterPro" id="IPR000620">
    <property type="entry name" value="EamA_dom"/>
</dbReference>
<dbReference type="Pfam" id="PF00892">
    <property type="entry name" value="EamA"/>
    <property type="match status" value="2"/>
</dbReference>
<proteinExistence type="inferred from homology"/>
<evidence type="ECO:0000256" key="6">
    <source>
        <dbReference type="SAM" id="Phobius"/>
    </source>
</evidence>
<evidence type="ECO:0000256" key="3">
    <source>
        <dbReference type="ARBA" id="ARBA00022692"/>
    </source>
</evidence>
<dbReference type="PANTHER" id="PTHR22911">
    <property type="entry name" value="ACYL-MALONYL CONDENSING ENZYME-RELATED"/>
    <property type="match status" value="1"/>
</dbReference>
<comment type="subcellular location">
    <subcellularLocation>
        <location evidence="1">Membrane</location>
        <topology evidence="1">Multi-pass membrane protein</topology>
    </subcellularLocation>
</comment>
<name>A0ABT9US14_9FIRM</name>
<evidence type="ECO:0000256" key="2">
    <source>
        <dbReference type="ARBA" id="ARBA00007362"/>
    </source>
</evidence>
<feature type="transmembrane region" description="Helical" evidence="6">
    <location>
        <begin position="210"/>
        <end position="230"/>
    </location>
</feature>
<feature type="transmembrane region" description="Helical" evidence="6">
    <location>
        <begin position="105"/>
        <end position="122"/>
    </location>
</feature>
<keyword evidence="3 6" id="KW-0812">Transmembrane</keyword>
<keyword evidence="9" id="KW-1185">Reference proteome</keyword>
<organism evidence="8 9">
    <name type="scientific">Eubacterium multiforme</name>
    <dbReference type="NCBI Taxonomy" id="83339"/>
    <lineage>
        <taxon>Bacteria</taxon>
        <taxon>Bacillati</taxon>
        <taxon>Bacillota</taxon>
        <taxon>Clostridia</taxon>
        <taxon>Eubacteriales</taxon>
        <taxon>Eubacteriaceae</taxon>
        <taxon>Eubacterium</taxon>
    </lineage>
</organism>
<evidence type="ECO:0000256" key="5">
    <source>
        <dbReference type="ARBA" id="ARBA00023136"/>
    </source>
</evidence>
<evidence type="ECO:0000256" key="1">
    <source>
        <dbReference type="ARBA" id="ARBA00004141"/>
    </source>
</evidence>
<gene>
    <name evidence="8" type="ORF">J2S18_000954</name>
</gene>
<feature type="transmembrane region" description="Helical" evidence="6">
    <location>
        <begin position="81"/>
        <end position="99"/>
    </location>
</feature>
<comment type="caution">
    <text evidence="8">The sequence shown here is derived from an EMBL/GenBank/DDBJ whole genome shotgun (WGS) entry which is preliminary data.</text>
</comment>
<keyword evidence="4 6" id="KW-1133">Transmembrane helix</keyword>
<protein>
    <submittedName>
        <fullName evidence="8">Drug/metabolite transporter (DMT)-like permease</fullName>
    </submittedName>
</protein>
<feature type="transmembrane region" description="Helical" evidence="6">
    <location>
        <begin position="270"/>
        <end position="287"/>
    </location>
</feature>
<dbReference type="EMBL" id="JAUSUF010000002">
    <property type="protein sequence ID" value="MDQ0149024.1"/>
    <property type="molecule type" value="Genomic_DNA"/>
</dbReference>
<evidence type="ECO:0000313" key="9">
    <source>
        <dbReference type="Proteomes" id="UP001228504"/>
    </source>
</evidence>
<feature type="domain" description="EamA" evidence="7">
    <location>
        <begin position="14"/>
        <end position="145"/>
    </location>
</feature>
<dbReference type="Proteomes" id="UP001228504">
    <property type="component" value="Unassembled WGS sequence"/>
</dbReference>
<feature type="transmembrane region" description="Helical" evidence="6">
    <location>
        <begin position="185"/>
        <end position="204"/>
    </location>
</feature>
<dbReference type="SUPFAM" id="SSF103481">
    <property type="entry name" value="Multidrug resistance efflux transporter EmrE"/>
    <property type="match status" value="2"/>
</dbReference>
<evidence type="ECO:0000313" key="8">
    <source>
        <dbReference type="EMBL" id="MDQ0149024.1"/>
    </source>
</evidence>
<evidence type="ECO:0000259" key="7">
    <source>
        <dbReference type="Pfam" id="PF00892"/>
    </source>
</evidence>
<sequence>MKVKNMSFLNNKNKAITLLIVSALFFALMSTFVKLSGNIPSIEKSFFRNLVSFILSFYFIKKSKSCFLGKKENLKYLIGRALFGTIGLVANFYAIEHLILADANMLNQLSPFFVIIFSSIFLKEKIKKEQLLILCCAFLGSLFIIKPSFSFKVIPALIGILSAICAGGAYTFIRTLSNKEKGITIVFFFSCFSLITLFPFTIIFFKGFTILQLVYLLSAGICASIGQFSITSAYKLAPAKDISIYSYTQILFATFIGIILFNQIPTKLSLIGYILVILSSILMFIYNNKNFKKEEVK</sequence>